<feature type="region of interest" description="Disordered" evidence="2">
    <location>
        <begin position="1"/>
        <end position="25"/>
    </location>
</feature>
<keyword evidence="5" id="KW-1185">Reference proteome</keyword>
<dbReference type="PANTHER" id="PTHR21666">
    <property type="entry name" value="PEPTIDASE-RELATED"/>
    <property type="match status" value="1"/>
</dbReference>
<feature type="domain" description="M23ase beta-sheet core" evidence="3">
    <location>
        <begin position="185"/>
        <end position="285"/>
    </location>
</feature>
<feature type="compositionally biased region" description="Low complexity" evidence="2">
    <location>
        <begin position="62"/>
        <end position="82"/>
    </location>
</feature>
<dbReference type="PANTHER" id="PTHR21666:SF289">
    <property type="entry name" value="L-ALA--D-GLU ENDOPEPTIDASE"/>
    <property type="match status" value="1"/>
</dbReference>
<dbReference type="Pfam" id="PF01551">
    <property type="entry name" value="Peptidase_M23"/>
    <property type="match status" value="1"/>
</dbReference>
<proteinExistence type="predicted"/>
<evidence type="ECO:0000313" key="5">
    <source>
        <dbReference type="Proteomes" id="UP001434337"/>
    </source>
</evidence>
<protein>
    <submittedName>
        <fullName evidence="4">M23 family metallopeptidase</fullName>
    </submittedName>
</protein>
<keyword evidence="1" id="KW-0732">Signal</keyword>
<reference evidence="4 5" key="1">
    <citation type="journal article" date="2023" name="Environ Microbiome">
        <title>A coral-associated actinobacterium mitigates coral bleaching under heat stress.</title>
        <authorList>
            <person name="Li J."/>
            <person name="Zou Y."/>
            <person name="Li Q."/>
            <person name="Zhang J."/>
            <person name="Bourne D.G."/>
            <person name="Lyu Y."/>
            <person name="Liu C."/>
            <person name="Zhang S."/>
        </authorList>
    </citation>
    <scope>NUCLEOTIDE SEQUENCE [LARGE SCALE GENOMIC DNA]</scope>
    <source>
        <strain evidence="4 5">SCSIO 13291</strain>
    </source>
</reference>
<dbReference type="InterPro" id="IPR016047">
    <property type="entry name" value="M23ase_b-sheet_dom"/>
</dbReference>
<dbReference type="RefSeq" id="WP_342373213.1">
    <property type="nucleotide sequence ID" value="NZ_CP115965.1"/>
</dbReference>
<name>A0ABZ3CA04_9ACTN</name>
<evidence type="ECO:0000259" key="3">
    <source>
        <dbReference type="Pfam" id="PF01551"/>
    </source>
</evidence>
<dbReference type="SUPFAM" id="SSF51261">
    <property type="entry name" value="Duplicated hybrid motif"/>
    <property type="match status" value="1"/>
</dbReference>
<evidence type="ECO:0000313" key="4">
    <source>
        <dbReference type="EMBL" id="WZW99609.1"/>
    </source>
</evidence>
<feature type="region of interest" description="Disordered" evidence="2">
    <location>
        <begin position="62"/>
        <end position="94"/>
    </location>
</feature>
<organism evidence="4 5">
    <name type="scientific">Propioniciclava soli</name>
    <dbReference type="NCBI Taxonomy" id="2775081"/>
    <lineage>
        <taxon>Bacteria</taxon>
        <taxon>Bacillati</taxon>
        <taxon>Actinomycetota</taxon>
        <taxon>Actinomycetes</taxon>
        <taxon>Propionibacteriales</taxon>
        <taxon>Propionibacteriaceae</taxon>
        <taxon>Propioniciclava</taxon>
    </lineage>
</organism>
<sequence>MPVPPPGSPPPRQIDDVDAPASVAGDRRSATVSRVVRIGIAVAAASAVGALALVSPGLDAQASNAAPTATTPSPAAAVAGSTDAFTGRETSTSRDQIREELAAGDVAAAASDRAAVLDEVGEQVADAQTSAAAAARSEALASTVTAIDSEAQRIAEADTFFWPTEGGISSPWGMRLHPILHYTRLHGGADIGGAVGAPIYAVLDGVVTKAASGHNSGSGNNVRIDHGTVDGEALETAYLHMDSFVVAEGQSVKRGQLIGYVGNTGLSTAPHLHFSVYVNGVNSDPAPYLARGQA</sequence>
<feature type="compositionally biased region" description="Pro residues" evidence="2">
    <location>
        <begin position="1"/>
        <end position="12"/>
    </location>
</feature>
<gene>
    <name evidence="4" type="ORF">PCC79_05280</name>
</gene>
<dbReference type="Proteomes" id="UP001434337">
    <property type="component" value="Chromosome"/>
</dbReference>
<evidence type="ECO:0000256" key="1">
    <source>
        <dbReference type="ARBA" id="ARBA00022729"/>
    </source>
</evidence>
<dbReference type="Gene3D" id="2.70.70.10">
    <property type="entry name" value="Glucose Permease (Domain IIA)"/>
    <property type="match status" value="1"/>
</dbReference>
<dbReference type="InterPro" id="IPR011055">
    <property type="entry name" value="Dup_hybrid_motif"/>
</dbReference>
<dbReference type="CDD" id="cd12797">
    <property type="entry name" value="M23_peptidase"/>
    <property type="match status" value="1"/>
</dbReference>
<evidence type="ECO:0000256" key="2">
    <source>
        <dbReference type="SAM" id="MobiDB-lite"/>
    </source>
</evidence>
<dbReference type="InterPro" id="IPR050570">
    <property type="entry name" value="Cell_wall_metabolism_enzyme"/>
</dbReference>
<dbReference type="EMBL" id="CP115965">
    <property type="protein sequence ID" value="WZW99609.1"/>
    <property type="molecule type" value="Genomic_DNA"/>
</dbReference>
<accession>A0ABZ3CA04</accession>